<name>A0AAV9H9Q1_9PEZI</name>
<gene>
    <name evidence="2" type="ORF">QBC42DRAFT_280595</name>
</gene>
<dbReference type="EMBL" id="MU865168">
    <property type="protein sequence ID" value="KAK4456765.1"/>
    <property type="molecule type" value="Genomic_DNA"/>
</dbReference>
<evidence type="ECO:0000256" key="1">
    <source>
        <dbReference type="SAM" id="MobiDB-lite"/>
    </source>
</evidence>
<sequence>MGLALYQFPTRDISSSSFLSSFEGEEGDPLESLASSSQGQDHHHHHHHHHHQFHIHDNHLYYHHDPSISGFRNIPISPIGTKRRRSRHPRNSVLGREDTTCLRPGHEHDGGQTAGRLSHTARDGRAPLLQSTAPGPDYSAERRRRPPSLERQDAFLDERTVKRRIIRRRNSLGGNKTWQWGREPEYFCDTENTSSQDSEEEDWDHTIVEMDHLLSSRRISGETTAGNDWGTMIDDILAPIIPAAADGIDSRRVARP</sequence>
<feature type="compositionally biased region" description="Basic residues" evidence="1">
    <location>
        <begin position="81"/>
        <end position="90"/>
    </location>
</feature>
<feature type="region of interest" description="Disordered" evidence="1">
    <location>
        <begin position="19"/>
        <end position="55"/>
    </location>
</feature>
<organism evidence="2 3">
    <name type="scientific">Cladorrhinum samala</name>
    <dbReference type="NCBI Taxonomy" id="585594"/>
    <lineage>
        <taxon>Eukaryota</taxon>
        <taxon>Fungi</taxon>
        <taxon>Dikarya</taxon>
        <taxon>Ascomycota</taxon>
        <taxon>Pezizomycotina</taxon>
        <taxon>Sordariomycetes</taxon>
        <taxon>Sordariomycetidae</taxon>
        <taxon>Sordariales</taxon>
        <taxon>Podosporaceae</taxon>
        <taxon>Cladorrhinum</taxon>
    </lineage>
</organism>
<comment type="caution">
    <text evidence="2">The sequence shown here is derived from an EMBL/GenBank/DDBJ whole genome shotgun (WGS) entry which is preliminary data.</text>
</comment>
<feature type="region of interest" description="Disordered" evidence="1">
    <location>
        <begin position="73"/>
        <end position="153"/>
    </location>
</feature>
<accession>A0AAV9H9Q1</accession>
<dbReference type="AlphaFoldDB" id="A0AAV9H9Q1"/>
<evidence type="ECO:0000313" key="2">
    <source>
        <dbReference type="EMBL" id="KAK4456765.1"/>
    </source>
</evidence>
<keyword evidence="3" id="KW-1185">Reference proteome</keyword>
<reference evidence="2" key="2">
    <citation type="submission" date="2023-06" db="EMBL/GenBank/DDBJ databases">
        <authorList>
            <consortium name="Lawrence Berkeley National Laboratory"/>
            <person name="Mondo S.J."/>
            <person name="Hensen N."/>
            <person name="Bonometti L."/>
            <person name="Westerberg I."/>
            <person name="Brannstrom I.O."/>
            <person name="Guillou S."/>
            <person name="Cros-Aarteil S."/>
            <person name="Calhoun S."/>
            <person name="Haridas S."/>
            <person name="Kuo A."/>
            <person name="Pangilinan J."/>
            <person name="Riley R."/>
            <person name="Labutti K."/>
            <person name="Andreopoulos B."/>
            <person name="Lipzen A."/>
            <person name="Chen C."/>
            <person name="Yanf M."/>
            <person name="Daum C."/>
            <person name="Ng V."/>
            <person name="Clum A."/>
            <person name="Steindorff A."/>
            <person name="Ohm R."/>
            <person name="Martin F."/>
            <person name="Silar P."/>
            <person name="Natvig D."/>
            <person name="Lalanne C."/>
            <person name="Gautier V."/>
            <person name="Ament-Velasquez S.L."/>
            <person name="Kruys A."/>
            <person name="Hutchinson M.I."/>
            <person name="Powell A.J."/>
            <person name="Barry K."/>
            <person name="Miller A.N."/>
            <person name="Grigoriev I.V."/>
            <person name="Debuchy R."/>
            <person name="Gladieux P."/>
            <person name="Thoren M.H."/>
            <person name="Johannesson H."/>
        </authorList>
    </citation>
    <scope>NUCLEOTIDE SEQUENCE</scope>
    <source>
        <strain evidence="2">PSN324</strain>
    </source>
</reference>
<feature type="compositionally biased region" description="Basic and acidic residues" evidence="1">
    <location>
        <begin position="95"/>
        <end position="110"/>
    </location>
</feature>
<feature type="compositionally biased region" description="Basic residues" evidence="1">
    <location>
        <begin position="42"/>
        <end position="53"/>
    </location>
</feature>
<protein>
    <submittedName>
        <fullName evidence="2">Uncharacterized protein</fullName>
    </submittedName>
</protein>
<dbReference type="Proteomes" id="UP001321749">
    <property type="component" value="Unassembled WGS sequence"/>
</dbReference>
<evidence type="ECO:0000313" key="3">
    <source>
        <dbReference type="Proteomes" id="UP001321749"/>
    </source>
</evidence>
<proteinExistence type="predicted"/>
<reference evidence="2" key="1">
    <citation type="journal article" date="2023" name="Mol. Phylogenet. Evol.">
        <title>Genome-scale phylogeny and comparative genomics of the fungal order Sordariales.</title>
        <authorList>
            <person name="Hensen N."/>
            <person name="Bonometti L."/>
            <person name="Westerberg I."/>
            <person name="Brannstrom I.O."/>
            <person name="Guillou S."/>
            <person name="Cros-Aarteil S."/>
            <person name="Calhoun S."/>
            <person name="Haridas S."/>
            <person name="Kuo A."/>
            <person name="Mondo S."/>
            <person name="Pangilinan J."/>
            <person name="Riley R."/>
            <person name="LaButti K."/>
            <person name="Andreopoulos B."/>
            <person name="Lipzen A."/>
            <person name="Chen C."/>
            <person name="Yan M."/>
            <person name="Daum C."/>
            <person name="Ng V."/>
            <person name="Clum A."/>
            <person name="Steindorff A."/>
            <person name="Ohm R.A."/>
            <person name="Martin F."/>
            <person name="Silar P."/>
            <person name="Natvig D.O."/>
            <person name="Lalanne C."/>
            <person name="Gautier V."/>
            <person name="Ament-Velasquez S.L."/>
            <person name="Kruys A."/>
            <person name="Hutchinson M.I."/>
            <person name="Powell A.J."/>
            <person name="Barry K."/>
            <person name="Miller A.N."/>
            <person name="Grigoriev I.V."/>
            <person name="Debuchy R."/>
            <person name="Gladieux P."/>
            <person name="Hiltunen Thoren M."/>
            <person name="Johannesson H."/>
        </authorList>
    </citation>
    <scope>NUCLEOTIDE SEQUENCE</scope>
    <source>
        <strain evidence="2">PSN324</strain>
    </source>
</reference>